<proteinExistence type="inferred from homology"/>
<comment type="cofactor">
    <cofactor evidence="2">
        <name>Fe cation</name>
        <dbReference type="ChEBI" id="CHEBI:24875"/>
    </cofactor>
    <text evidence="2">Binds 1 Fe cation per subunit.</text>
</comment>
<dbReference type="CDD" id="cd02909">
    <property type="entry name" value="cupin_pirin_N"/>
    <property type="match status" value="1"/>
</dbReference>
<dbReference type="InterPro" id="IPR011051">
    <property type="entry name" value="RmlC_Cupin_sf"/>
</dbReference>
<evidence type="ECO:0000313" key="6">
    <source>
        <dbReference type="EMBL" id="QIP12657.1"/>
    </source>
</evidence>
<dbReference type="RefSeq" id="WP_167206971.1">
    <property type="nucleotide sequence ID" value="NZ_CP050063.1"/>
</dbReference>
<organism evidence="6 7">
    <name type="scientific">Spirosoma aureum</name>
    <dbReference type="NCBI Taxonomy" id="2692134"/>
    <lineage>
        <taxon>Bacteria</taxon>
        <taxon>Pseudomonadati</taxon>
        <taxon>Bacteroidota</taxon>
        <taxon>Cytophagia</taxon>
        <taxon>Cytophagales</taxon>
        <taxon>Cytophagaceae</taxon>
        <taxon>Spirosoma</taxon>
    </lineage>
</organism>
<dbReference type="Gene3D" id="2.60.120.10">
    <property type="entry name" value="Jelly Rolls"/>
    <property type="match status" value="2"/>
</dbReference>
<dbReference type="EMBL" id="CP050063">
    <property type="protein sequence ID" value="QIP12657.1"/>
    <property type="molecule type" value="Genomic_DNA"/>
</dbReference>
<dbReference type="GO" id="GO:0046872">
    <property type="term" value="F:metal ion binding"/>
    <property type="evidence" value="ECO:0007669"/>
    <property type="project" value="UniProtKB-KW"/>
</dbReference>
<keyword evidence="2" id="KW-0408">Iron</keyword>
<reference evidence="6 7" key="1">
    <citation type="submission" date="2020-03" db="EMBL/GenBank/DDBJ databases">
        <authorList>
            <person name="Kim M.K."/>
        </authorList>
    </citation>
    <scope>NUCLEOTIDE SEQUENCE [LARGE SCALE GENOMIC DNA]</scope>
    <source>
        <strain evidence="6 7">BT328</strain>
    </source>
</reference>
<evidence type="ECO:0000256" key="1">
    <source>
        <dbReference type="ARBA" id="ARBA00008416"/>
    </source>
</evidence>
<accession>A0A6G9AJK9</accession>
<dbReference type="InterPro" id="IPR014710">
    <property type="entry name" value="RmlC-like_jellyroll"/>
</dbReference>
<dbReference type="PANTHER" id="PTHR43594:SF1">
    <property type="entry name" value="QUERCETIN 2,3-DIOXYGENASE PA2418-RELATED"/>
    <property type="match status" value="1"/>
</dbReference>
<dbReference type="AlphaFoldDB" id="A0A6G9AJK9"/>
<name>A0A6G9AJK9_9BACT</name>
<feature type="binding site" evidence="2">
    <location>
        <position position="63"/>
    </location>
    <ligand>
        <name>Fe cation</name>
        <dbReference type="ChEBI" id="CHEBI:24875"/>
    </ligand>
</feature>
<evidence type="ECO:0000256" key="3">
    <source>
        <dbReference type="RuleBase" id="RU003457"/>
    </source>
</evidence>
<dbReference type="InterPro" id="IPR012093">
    <property type="entry name" value="Pirin"/>
</dbReference>
<dbReference type="SUPFAM" id="SSF51182">
    <property type="entry name" value="RmlC-like cupins"/>
    <property type="match status" value="1"/>
</dbReference>
<keyword evidence="7" id="KW-1185">Reference proteome</keyword>
<feature type="domain" description="Pirin N-terminal" evidence="4">
    <location>
        <begin position="27"/>
        <end position="126"/>
    </location>
</feature>
<dbReference type="CDD" id="cd02247">
    <property type="entry name" value="cupin_pirin_C"/>
    <property type="match status" value="1"/>
</dbReference>
<evidence type="ECO:0000313" key="7">
    <source>
        <dbReference type="Proteomes" id="UP000501802"/>
    </source>
</evidence>
<evidence type="ECO:0000259" key="4">
    <source>
        <dbReference type="Pfam" id="PF02678"/>
    </source>
</evidence>
<sequence>MEKVTAISYGGTNSRVGDLLVNRLLPNRYVDAVGPFIFLDHLYPTELNPEVPEVPTGESAHPHRGIATFSYLFKGSLAHFDSQGHRGTVASGGIQWMKAGNGIIHDEQPRMTDAGGSVLHALQFWINLPAKNKAEAPEYLAVQADEIPEVVLPNDAGTVRILIGKLGNEVSPVKTFSRQFLYHIKLNPKSSFTLPTRSDFEYAAFVPSDEVNVNGSMLGNSKLLTFEMDGGDIVLQSDRIASTDVMLFGGEPYMEPIVAEGPFVMNTHLEIAEAYRDFFNGKYGTIKYTA</sequence>
<feature type="binding site" evidence="2">
    <location>
        <position position="105"/>
    </location>
    <ligand>
        <name>Fe cation</name>
        <dbReference type="ChEBI" id="CHEBI:24875"/>
    </ligand>
</feature>
<keyword evidence="2" id="KW-0479">Metal-binding</keyword>
<feature type="binding site" evidence="2">
    <location>
        <position position="107"/>
    </location>
    <ligand>
        <name>Fe cation</name>
        <dbReference type="ChEBI" id="CHEBI:24875"/>
    </ligand>
</feature>
<dbReference type="InterPro" id="IPR003829">
    <property type="entry name" value="Pirin_N_dom"/>
</dbReference>
<dbReference type="PIRSF" id="PIRSF006232">
    <property type="entry name" value="Pirin"/>
    <property type="match status" value="1"/>
</dbReference>
<dbReference type="KEGG" id="spib:G8759_08485"/>
<comment type="similarity">
    <text evidence="1 3">Belongs to the pirin family.</text>
</comment>
<gene>
    <name evidence="6" type="ORF">G8759_08485</name>
</gene>
<dbReference type="Pfam" id="PF05726">
    <property type="entry name" value="Pirin_C"/>
    <property type="match status" value="1"/>
</dbReference>
<evidence type="ECO:0000259" key="5">
    <source>
        <dbReference type="Pfam" id="PF05726"/>
    </source>
</evidence>
<evidence type="ECO:0000256" key="2">
    <source>
        <dbReference type="PIRSR" id="PIRSR006232-1"/>
    </source>
</evidence>
<feature type="binding site" evidence="2">
    <location>
        <position position="61"/>
    </location>
    <ligand>
        <name>Fe cation</name>
        <dbReference type="ChEBI" id="CHEBI:24875"/>
    </ligand>
</feature>
<dbReference type="Pfam" id="PF02678">
    <property type="entry name" value="Pirin"/>
    <property type="match status" value="1"/>
</dbReference>
<dbReference type="InterPro" id="IPR008778">
    <property type="entry name" value="Pirin_C_dom"/>
</dbReference>
<dbReference type="Proteomes" id="UP000501802">
    <property type="component" value="Chromosome"/>
</dbReference>
<dbReference type="PANTHER" id="PTHR43594">
    <property type="entry name" value="QUERCETIN 2,3-DIOXYGENASE"/>
    <property type="match status" value="1"/>
</dbReference>
<dbReference type="InterPro" id="IPR053186">
    <property type="entry name" value="QDO-related"/>
</dbReference>
<feature type="domain" description="Pirin C-terminal" evidence="5">
    <location>
        <begin position="182"/>
        <end position="283"/>
    </location>
</feature>
<protein>
    <submittedName>
        <fullName evidence="6">Pirin family protein</fullName>
    </submittedName>
</protein>